<evidence type="ECO:0000256" key="1">
    <source>
        <dbReference type="SAM" id="Phobius"/>
    </source>
</evidence>
<gene>
    <name evidence="2" type="ORF">AGLY_011779</name>
</gene>
<organism evidence="2 3">
    <name type="scientific">Aphis glycines</name>
    <name type="common">Soybean aphid</name>
    <dbReference type="NCBI Taxonomy" id="307491"/>
    <lineage>
        <taxon>Eukaryota</taxon>
        <taxon>Metazoa</taxon>
        <taxon>Ecdysozoa</taxon>
        <taxon>Arthropoda</taxon>
        <taxon>Hexapoda</taxon>
        <taxon>Insecta</taxon>
        <taxon>Pterygota</taxon>
        <taxon>Neoptera</taxon>
        <taxon>Paraneoptera</taxon>
        <taxon>Hemiptera</taxon>
        <taxon>Sternorrhyncha</taxon>
        <taxon>Aphidomorpha</taxon>
        <taxon>Aphidoidea</taxon>
        <taxon>Aphididae</taxon>
        <taxon>Aphidini</taxon>
        <taxon>Aphis</taxon>
        <taxon>Aphis</taxon>
    </lineage>
</organism>
<keyword evidence="3" id="KW-1185">Reference proteome</keyword>
<accession>A0A6G0TB58</accession>
<keyword evidence="1" id="KW-0812">Transmembrane</keyword>
<dbReference type="AlphaFoldDB" id="A0A6G0TB58"/>
<evidence type="ECO:0000313" key="3">
    <source>
        <dbReference type="Proteomes" id="UP000475862"/>
    </source>
</evidence>
<sequence length="227" mass="26161">MIYQLNKNEVSCLHINLTAVHQVTGIQMMDNNKSRNKFDSFQTINKCIVVVLHNINLPANTRDILYYTIQPSHFFEWQINGNKRFQFDHNVQKSIVFQIVVCKNEYPVFINGLLTLITILIVVTLSDNEPFERDCSNSQLFNCISYLKTYGPNCCNIGKSPVCSVASGFVHITFIIMLLNICGHKSAMIIPVNRNRMPNNDNIQELIYNLTVLYLKLNKISKQRNKN</sequence>
<evidence type="ECO:0000313" key="2">
    <source>
        <dbReference type="EMBL" id="KAE9529683.1"/>
    </source>
</evidence>
<feature type="transmembrane region" description="Helical" evidence="1">
    <location>
        <begin position="108"/>
        <end position="126"/>
    </location>
</feature>
<proteinExistence type="predicted"/>
<dbReference type="Proteomes" id="UP000475862">
    <property type="component" value="Unassembled WGS sequence"/>
</dbReference>
<name>A0A6G0TB58_APHGL</name>
<feature type="transmembrane region" description="Helical" evidence="1">
    <location>
        <begin position="169"/>
        <end position="190"/>
    </location>
</feature>
<protein>
    <submittedName>
        <fullName evidence="2">Uncharacterized protein</fullName>
    </submittedName>
</protein>
<reference evidence="2 3" key="1">
    <citation type="submission" date="2019-08" db="EMBL/GenBank/DDBJ databases">
        <title>The genome of the soybean aphid Biotype 1, its phylome, world population structure and adaptation to the North American continent.</title>
        <authorList>
            <person name="Giordano R."/>
            <person name="Donthu R.K."/>
            <person name="Hernandez A.G."/>
            <person name="Wright C.L."/>
            <person name="Zimin A.V."/>
        </authorList>
    </citation>
    <scope>NUCLEOTIDE SEQUENCE [LARGE SCALE GENOMIC DNA]</scope>
    <source>
        <tissue evidence="2">Whole aphids</tissue>
    </source>
</reference>
<keyword evidence="1" id="KW-0472">Membrane</keyword>
<keyword evidence="1" id="KW-1133">Transmembrane helix</keyword>
<comment type="caution">
    <text evidence="2">The sequence shown here is derived from an EMBL/GenBank/DDBJ whole genome shotgun (WGS) entry which is preliminary data.</text>
</comment>
<dbReference type="EMBL" id="VYZN01000044">
    <property type="protein sequence ID" value="KAE9529683.1"/>
    <property type="molecule type" value="Genomic_DNA"/>
</dbReference>